<feature type="region of interest" description="Disordered" evidence="1">
    <location>
        <begin position="62"/>
        <end position="86"/>
    </location>
</feature>
<evidence type="ECO:0000313" key="3">
    <source>
        <dbReference type="Proteomes" id="UP000838878"/>
    </source>
</evidence>
<name>A0A8J9V0E4_9NEOP</name>
<proteinExistence type="predicted"/>
<feature type="non-terminal residue" evidence="2">
    <location>
        <position position="120"/>
    </location>
</feature>
<dbReference type="Proteomes" id="UP000838878">
    <property type="component" value="Chromosome 8"/>
</dbReference>
<keyword evidence="3" id="KW-1185">Reference proteome</keyword>
<organism evidence="2 3">
    <name type="scientific">Brenthis ino</name>
    <name type="common">lesser marbled fritillary</name>
    <dbReference type="NCBI Taxonomy" id="405034"/>
    <lineage>
        <taxon>Eukaryota</taxon>
        <taxon>Metazoa</taxon>
        <taxon>Ecdysozoa</taxon>
        <taxon>Arthropoda</taxon>
        <taxon>Hexapoda</taxon>
        <taxon>Insecta</taxon>
        <taxon>Pterygota</taxon>
        <taxon>Neoptera</taxon>
        <taxon>Endopterygota</taxon>
        <taxon>Lepidoptera</taxon>
        <taxon>Glossata</taxon>
        <taxon>Ditrysia</taxon>
        <taxon>Papilionoidea</taxon>
        <taxon>Nymphalidae</taxon>
        <taxon>Heliconiinae</taxon>
        <taxon>Argynnini</taxon>
        <taxon>Brenthis</taxon>
    </lineage>
</organism>
<accession>A0A8J9V0E4</accession>
<feature type="compositionally biased region" description="Polar residues" evidence="1">
    <location>
        <begin position="76"/>
        <end position="86"/>
    </location>
</feature>
<evidence type="ECO:0000256" key="1">
    <source>
        <dbReference type="SAM" id="MobiDB-lite"/>
    </source>
</evidence>
<sequence>MLPKINWLVAEVAVLAGPVKNHTPRDAQLMCSPINVFNFVAAKGCRLVVDRLALSFDSSYSKKAQGGCVRGGRPASANSGSAQSTRCRPVRDRTLSVLRSVHYPIHVHYPVRDRVQLAHT</sequence>
<evidence type="ECO:0000313" key="2">
    <source>
        <dbReference type="EMBL" id="CAH0729831.1"/>
    </source>
</evidence>
<dbReference type="EMBL" id="OV170228">
    <property type="protein sequence ID" value="CAH0729831.1"/>
    <property type="molecule type" value="Genomic_DNA"/>
</dbReference>
<protein>
    <submittedName>
        <fullName evidence="2">Uncharacterized protein</fullName>
    </submittedName>
</protein>
<gene>
    <name evidence="2" type="ORF">BINO364_LOCUS14884</name>
</gene>
<dbReference type="AlphaFoldDB" id="A0A8J9V0E4"/>
<reference evidence="2" key="1">
    <citation type="submission" date="2021-12" db="EMBL/GenBank/DDBJ databases">
        <authorList>
            <person name="Martin H S."/>
        </authorList>
    </citation>
    <scope>NUCLEOTIDE SEQUENCE</scope>
</reference>